<comment type="similarity">
    <text evidence="1">Belongs to the ROK (NagC/XylR) family.</text>
</comment>
<evidence type="ECO:0000313" key="3">
    <source>
        <dbReference type="Proteomes" id="UP000033491"/>
    </source>
</evidence>
<protein>
    <submittedName>
        <fullName evidence="2">Transcriptional regulator</fullName>
    </submittedName>
</protein>
<comment type="caution">
    <text evidence="2">The sequence shown here is derived from an EMBL/GenBank/DDBJ whole genome shotgun (WGS) entry which is preliminary data.</text>
</comment>
<accession>A0A0F3RW27</accession>
<dbReference type="EMBL" id="JZCR01000012">
    <property type="protein sequence ID" value="KJW12972.1"/>
    <property type="molecule type" value="Genomic_DNA"/>
</dbReference>
<dbReference type="Pfam" id="PF00480">
    <property type="entry name" value="ROK"/>
    <property type="match status" value="1"/>
</dbReference>
<evidence type="ECO:0000313" key="2">
    <source>
        <dbReference type="EMBL" id="KJW12972.1"/>
    </source>
</evidence>
<name>A0A0F3RW27_9LACO</name>
<gene>
    <name evidence="2" type="ORF">VC81_05625</name>
</gene>
<organism evidence="2 3">
    <name type="scientific">Levilactobacillus spicheri</name>
    <dbReference type="NCBI Taxonomy" id="216463"/>
    <lineage>
        <taxon>Bacteria</taxon>
        <taxon>Bacillati</taxon>
        <taxon>Bacillota</taxon>
        <taxon>Bacilli</taxon>
        <taxon>Lactobacillales</taxon>
        <taxon>Lactobacillaceae</taxon>
        <taxon>Levilactobacillus</taxon>
    </lineage>
</organism>
<dbReference type="InterPro" id="IPR000600">
    <property type="entry name" value="ROK"/>
</dbReference>
<dbReference type="AlphaFoldDB" id="A0A0F3RW27"/>
<reference evidence="2 3" key="1">
    <citation type="submission" date="2015-03" db="EMBL/GenBank/DDBJ databases">
        <authorList>
            <person name="Zheng J."/>
            <person name="Ganezle M."/>
        </authorList>
    </citation>
    <scope>NUCLEOTIDE SEQUENCE [LARGE SCALE GENOMIC DNA]</scope>
    <source>
        <strain evidence="2 3">LP38</strain>
    </source>
</reference>
<dbReference type="PANTHER" id="PTHR18964">
    <property type="entry name" value="ROK (REPRESSOR, ORF, KINASE) FAMILY"/>
    <property type="match status" value="1"/>
</dbReference>
<dbReference type="InterPro" id="IPR043129">
    <property type="entry name" value="ATPase_NBD"/>
</dbReference>
<dbReference type="RefSeq" id="WP_045807180.1">
    <property type="nucleotide sequence ID" value="NZ_JZCR01000012.1"/>
</dbReference>
<dbReference type="PANTHER" id="PTHR18964:SF170">
    <property type="entry name" value="SUGAR KINASE"/>
    <property type="match status" value="1"/>
</dbReference>
<evidence type="ECO:0000256" key="1">
    <source>
        <dbReference type="ARBA" id="ARBA00006479"/>
    </source>
</evidence>
<dbReference type="PATRIC" id="fig|216463.3.peg.239"/>
<dbReference type="SUPFAM" id="SSF53067">
    <property type="entry name" value="Actin-like ATPase domain"/>
    <property type="match status" value="1"/>
</dbReference>
<dbReference type="Gene3D" id="3.30.420.40">
    <property type="match status" value="2"/>
</dbReference>
<dbReference type="CDD" id="cd24152">
    <property type="entry name" value="ASKHA_NBD_ROK-like"/>
    <property type="match status" value="1"/>
</dbReference>
<sequence>MTRPTEPLLVIDIGGTTVKYGVWAHQQLGQTGRFDTPQQWPDLLNELLRVQRRYPQDFAGVAISLPGSVDTVAGKISGTSAVEYLNGFPIKAALRAAMGVPVSIQNDANCAALAESWRGNARDVADALFMIIGTGVGGAMLVDHQLVTGRQHFTGEFGYMVMNERGETLSELASPVRMARRYSRQADLLTAVSAQEVYDAAAAGDAVAQQCITAMMGWLSVGAFNSYVSVNPQRLLIGGGISARPGFVAQLRAQIQQLMRQHGAPIEVDVQPCRFRNEANLIGAVRQFDLEFGDTAPLAATAEVPVSR</sequence>
<dbReference type="STRING" id="216463.VC81_05625"/>
<dbReference type="OrthoDB" id="9795247at2"/>
<proteinExistence type="inferred from homology"/>
<dbReference type="Proteomes" id="UP000033491">
    <property type="component" value="Unassembled WGS sequence"/>
</dbReference>